<dbReference type="GO" id="GO:0005886">
    <property type="term" value="C:plasma membrane"/>
    <property type="evidence" value="ECO:0007669"/>
    <property type="project" value="UniProtKB-SubCell"/>
</dbReference>
<proteinExistence type="inferred from homology"/>
<comment type="subcellular location">
    <subcellularLocation>
        <location evidence="1 7">Cell membrane</location>
        <topology evidence="1 7">Multi-pass membrane protein</topology>
    </subcellularLocation>
</comment>
<keyword evidence="3" id="KW-1003">Cell membrane</keyword>
<sequence>MSGRTRRSWSPATLAAVATLVTIVLAAVWPELLTHRAPDPTDLGATLQPPNGEHLFGTDRLGRDVYSRVVHGARLSLLIGLGATALGLSLGTLLGVFAGAGGRWADGVTMRLIDVLFAVPELLVALLAIAVFGSGTANVVIAIGLASAPSYARLIRSQVLTVRESEFVQAARTVGRHPLHLIVRHVMPNTLGPVLALAAVSAGGAVVAGSALSYLGLGPPPPAPDWGSMLADGQSFLQTAWWLVLFPGLAIAAVVISASVVGRSLRTRST</sequence>
<dbReference type="InterPro" id="IPR050366">
    <property type="entry name" value="BP-dependent_transpt_permease"/>
</dbReference>
<evidence type="ECO:0000259" key="8">
    <source>
        <dbReference type="PROSITE" id="PS50928"/>
    </source>
</evidence>
<organism evidence="9 10">
    <name type="scientific">Micromonospora arborensis</name>
    <dbReference type="NCBI Taxonomy" id="2116518"/>
    <lineage>
        <taxon>Bacteria</taxon>
        <taxon>Bacillati</taxon>
        <taxon>Actinomycetota</taxon>
        <taxon>Actinomycetes</taxon>
        <taxon>Micromonosporales</taxon>
        <taxon>Micromonosporaceae</taxon>
        <taxon>Micromonospora</taxon>
    </lineage>
</organism>
<evidence type="ECO:0000313" key="9">
    <source>
        <dbReference type="EMBL" id="PYC63415.1"/>
    </source>
</evidence>
<evidence type="ECO:0000256" key="5">
    <source>
        <dbReference type="ARBA" id="ARBA00022989"/>
    </source>
</evidence>
<evidence type="ECO:0000256" key="3">
    <source>
        <dbReference type="ARBA" id="ARBA00022475"/>
    </source>
</evidence>
<dbReference type="OrthoDB" id="9812701at2"/>
<keyword evidence="5 7" id="KW-1133">Transmembrane helix</keyword>
<evidence type="ECO:0000313" key="10">
    <source>
        <dbReference type="Proteomes" id="UP000248333"/>
    </source>
</evidence>
<comment type="similarity">
    <text evidence="7">Belongs to the binding-protein-dependent transport system permease family.</text>
</comment>
<dbReference type="GO" id="GO:0055085">
    <property type="term" value="P:transmembrane transport"/>
    <property type="evidence" value="ECO:0007669"/>
    <property type="project" value="InterPro"/>
</dbReference>
<comment type="caution">
    <text evidence="9">The sequence shown here is derived from an EMBL/GenBank/DDBJ whole genome shotgun (WGS) entry which is preliminary data.</text>
</comment>
<feature type="domain" description="ABC transmembrane type-1" evidence="8">
    <location>
        <begin position="73"/>
        <end position="262"/>
    </location>
</feature>
<evidence type="ECO:0000256" key="4">
    <source>
        <dbReference type="ARBA" id="ARBA00022692"/>
    </source>
</evidence>
<dbReference type="CDD" id="cd06261">
    <property type="entry name" value="TM_PBP2"/>
    <property type="match status" value="1"/>
</dbReference>
<dbReference type="SUPFAM" id="SSF161098">
    <property type="entry name" value="MetI-like"/>
    <property type="match status" value="1"/>
</dbReference>
<feature type="transmembrane region" description="Helical" evidence="7">
    <location>
        <begin position="75"/>
        <end position="100"/>
    </location>
</feature>
<dbReference type="Pfam" id="PF00528">
    <property type="entry name" value="BPD_transp_1"/>
    <property type="match status" value="1"/>
</dbReference>
<evidence type="ECO:0000256" key="1">
    <source>
        <dbReference type="ARBA" id="ARBA00004651"/>
    </source>
</evidence>
<dbReference type="AlphaFoldDB" id="A0A318NE28"/>
<gene>
    <name evidence="9" type="ORF">C7C45_31730</name>
</gene>
<evidence type="ECO:0000256" key="7">
    <source>
        <dbReference type="RuleBase" id="RU363032"/>
    </source>
</evidence>
<reference evidence="9 10" key="1">
    <citation type="submission" date="2018-03" db="EMBL/GenBank/DDBJ databases">
        <title>Bioinformatic expansion and discovery of thiopeptide antibiotics.</title>
        <authorList>
            <person name="Schwalen C.J."/>
            <person name="Hudson G.A."/>
            <person name="Mitchell D.A."/>
        </authorList>
    </citation>
    <scope>NUCLEOTIDE SEQUENCE [LARGE SCALE GENOMIC DNA]</scope>
    <source>
        <strain evidence="9 10">NRRL 8041</strain>
    </source>
</reference>
<dbReference type="PANTHER" id="PTHR43386">
    <property type="entry name" value="OLIGOPEPTIDE TRANSPORT SYSTEM PERMEASE PROTEIN APPC"/>
    <property type="match status" value="1"/>
</dbReference>
<keyword evidence="10" id="KW-1185">Reference proteome</keyword>
<dbReference type="Gene3D" id="1.10.3720.10">
    <property type="entry name" value="MetI-like"/>
    <property type="match status" value="1"/>
</dbReference>
<keyword evidence="2 7" id="KW-0813">Transport</keyword>
<dbReference type="Proteomes" id="UP000248333">
    <property type="component" value="Unassembled WGS sequence"/>
</dbReference>
<evidence type="ECO:0000256" key="6">
    <source>
        <dbReference type="ARBA" id="ARBA00023136"/>
    </source>
</evidence>
<accession>A0A318NE28</accession>
<feature type="transmembrane region" description="Helical" evidence="7">
    <location>
        <begin position="240"/>
        <end position="261"/>
    </location>
</feature>
<protein>
    <submittedName>
        <fullName evidence="9">Peptide ABC transporter permease</fullName>
    </submittedName>
</protein>
<name>A0A318NE28_9ACTN</name>
<dbReference type="InterPro" id="IPR000515">
    <property type="entry name" value="MetI-like"/>
</dbReference>
<keyword evidence="6 7" id="KW-0472">Membrane</keyword>
<keyword evidence="4 7" id="KW-0812">Transmembrane</keyword>
<feature type="transmembrane region" description="Helical" evidence="7">
    <location>
        <begin position="194"/>
        <end position="217"/>
    </location>
</feature>
<dbReference type="PROSITE" id="PS50928">
    <property type="entry name" value="ABC_TM1"/>
    <property type="match status" value="1"/>
</dbReference>
<evidence type="ECO:0000256" key="2">
    <source>
        <dbReference type="ARBA" id="ARBA00022448"/>
    </source>
</evidence>
<dbReference type="InterPro" id="IPR035906">
    <property type="entry name" value="MetI-like_sf"/>
</dbReference>
<dbReference type="PANTHER" id="PTHR43386:SF25">
    <property type="entry name" value="PEPTIDE ABC TRANSPORTER PERMEASE PROTEIN"/>
    <property type="match status" value="1"/>
</dbReference>
<dbReference type="EMBL" id="PYBV01000062">
    <property type="protein sequence ID" value="PYC63415.1"/>
    <property type="molecule type" value="Genomic_DNA"/>
</dbReference>